<dbReference type="InterPro" id="IPR001478">
    <property type="entry name" value="PDZ"/>
</dbReference>
<evidence type="ECO:0000256" key="4">
    <source>
        <dbReference type="ARBA" id="ARBA00022670"/>
    </source>
</evidence>
<evidence type="ECO:0000256" key="3">
    <source>
        <dbReference type="ARBA" id="ARBA00007931"/>
    </source>
</evidence>
<dbReference type="Proteomes" id="UP000054017">
    <property type="component" value="Unassembled WGS sequence"/>
</dbReference>
<dbReference type="InterPro" id="IPR008915">
    <property type="entry name" value="Peptidase_M50"/>
</dbReference>
<dbReference type="CDD" id="cd06163">
    <property type="entry name" value="S2P-M50_PDZ_RseP-like"/>
    <property type="match status" value="1"/>
</dbReference>
<dbReference type="GO" id="GO:0006508">
    <property type="term" value="P:proteolysis"/>
    <property type="evidence" value="ECO:0007669"/>
    <property type="project" value="UniProtKB-KW"/>
</dbReference>
<feature type="transmembrane region" description="Helical" evidence="11">
    <location>
        <begin position="96"/>
        <end position="121"/>
    </location>
</feature>
<dbReference type="AlphaFoldDB" id="A0A0R2P3J9"/>
<evidence type="ECO:0000256" key="10">
    <source>
        <dbReference type="ARBA" id="ARBA00023136"/>
    </source>
</evidence>
<dbReference type="Pfam" id="PF02163">
    <property type="entry name" value="Peptidase_M50"/>
    <property type="match status" value="1"/>
</dbReference>
<proteinExistence type="inferred from homology"/>
<keyword evidence="5 11" id="KW-0812">Transmembrane</keyword>
<protein>
    <submittedName>
        <fullName evidence="13">Peptidase</fullName>
    </submittedName>
</protein>
<evidence type="ECO:0000256" key="11">
    <source>
        <dbReference type="SAM" id="Phobius"/>
    </source>
</evidence>
<dbReference type="InterPro" id="IPR004387">
    <property type="entry name" value="Pept_M50_Zn"/>
</dbReference>
<feature type="non-terminal residue" evidence="13">
    <location>
        <position position="317"/>
    </location>
</feature>
<evidence type="ECO:0000256" key="9">
    <source>
        <dbReference type="ARBA" id="ARBA00023049"/>
    </source>
</evidence>
<keyword evidence="10 11" id="KW-0472">Membrane</keyword>
<keyword evidence="8 11" id="KW-1133">Transmembrane helix</keyword>
<evidence type="ECO:0000313" key="14">
    <source>
        <dbReference type="Proteomes" id="UP000054017"/>
    </source>
</evidence>
<dbReference type="InterPro" id="IPR041489">
    <property type="entry name" value="PDZ_6"/>
</dbReference>
<evidence type="ECO:0000313" key="13">
    <source>
        <dbReference type="EMBL" id="KRO32646.1"/>
    </source>
</evidence>
<evidence type="ECO:0000259" key="12">
    <source>
        <dbReference type="PROSITE" id="PS50106"/>
    </source>
</evidence>
<reference evidence="13 14" key="1">
    <citation type="submission" date="2015-10" db="EMBL/GenBank/DDBJ databases">
        <title>Metagenome-Assembled Genomes uncover a global brackish microbiome.</title>
        <authorList>
            <person name="Hugerth L.W."/>
            <person name="Larsson J."/>
            <person name="Alneberg J."/>
            <person name="Lindh M.V."/>
            <person name="Legrand C."/>
            <person name="Pinhassi J."/>
            <person name="Andersson A.F."/>
        </authorList>
    </citation>
    <scope>NUCLEOTIDE SEQUENCE [LARGE SCALE GENOMIC DNA]</scope>
    <source>
        <strain evidence="13">BACL2 MAG-121220-bin52</strain>
    </source>
</reference>
<feature type="transmembrane region" description="Helical" evidence="11">
    <location>
        <begin position="6"/>
        <end position="25"/>
    </location>
</feature>
<evidence type="ECO:0000256" key="2">
    <source>
        <dbReference type="ARBA" id="ARBA00004141"/>
    </source>
</evidence>
<keyword evidence="6" id="KW-0378">Hydrolase</keyword>
<evidence type="ECO:0000256" key="5">
    <source>
        <dbReference type="ARBA" id="ARBA00022692"/>
    </source>
</evidence>
<dbReference type="SUPFAM" id="SSF50156">
    <property type="entry name" value="PDZ domain-like"/>
    <property type="match status" value="1"/>
</dbReference>
<sequence>MGFLGVIAFILALLISVMIHEYGHYITAKRYGMRVTEFFVGFGKRLWSTQRGETEFGIKAIPAGGYCKISGMSPNEELADEFKPRAFYLASAPKKLIVLGAGSFLHFVLAFFLLFTLFAGLGTSQVLPTISQVLPCVPKESTCQAGDPISPAKRSGLMPGDEILGVNGQELAWADSAEILRASAEREITLLIKRDGQVINIAITPATRVVEGVSRGFLGIINEFGLVRQNPVKAATSSARATGAIFEGSIKALISLPSQIPSLIGQTFFGQERNSQGLVGIVGVARASGETVSSGNLSIGEKVATFILIVASLNIFV</sequence>
<keyword evidence="7" id="KW-0862">Zinc</keyword>
<dbReference type="EMBL" id="LIAX01000116">
    <property type="protein sequence ID" value="KRO32646.1"/>
    <property type="molecule type" value="Genomic_DNA"/>
</dbReference>
<dbReference type="PANTHER" id="PTHR42837">
    <property type="entry name" value="REGULATOR OF SIGMA-E PROTEASE RSEP"/>
    <property type="match status" value="1"/>
</dbReference>
<evidence type="ECO:0000256" key="6">
    <source>
        <dbReference type="ARBA" id="ARBA00022801"/>
    </source>
</evidence>
<keyword evidence="4" id="KW-0645">Protease</keyword>
<dbReference type="PANTHER" id="PTHR42837:SF2">
    <property type="entry name" value="MEMBRANE METALLOPROTEASE ARASP2, CHLOROPLASTIC-RELATED"/>
    <property type="match status" value="1"/>
</dbReference>
<comment type="cofactor">
    <cofactor evidence="1">
        <name>Zn(2+)</name>
        <dbReference type="ChEBI" id="CHEBI:29105"/>
    </cofactor>
</comment>
<evidence type="ECO:0000256" key="1">
    <source>
        <dbReference type="ARBA" id="ARBA00001947"/>
    </source>
</evidence>
<dbReference type="InterPro" id="IPR036034">
    <property type="entry name" value="PDZ_sf"/>
</dbReference>
<dbReference type="Gene3D" id="2.30.42.10">
    <property type="match status" value="1"/>
</dbReference>
<dbReference type="GO" id="GO:0004222">
    <property type="term" value="F:metalloendopeptidase activity"/>
    <property type="evidence" value="ECO:0007669"/>
    <property type="project" value="InterPro"/>
</dbReference>
<dbReference type="CDD" id="cd23081">
    <property type="entry name" value="cpPDZ_EcRseP-like"/>
    <property type="match status" value="1"/>
</dbReference>
<comment type="similarity">
    <text evidence="3">Belongs to the peptidase M50B family.</text>
</comment>
<evidence type="ECO:0000256" key="7">
    <source>
        <dbReference type="ARBA" id="ARBA00022833"/>
    </source>
</evidence>
<evidence type="ECO:0000256" key="8">
    <source>
        <dbReference type="ARBA" id="ARBA00022989"/>
    </source>
</evidence>
<comment type="caution">
    <text evidence="13">The sequence shown here is derived from an EMBL/GenBank/DDBJ whole genome shotgun (WGS) entry which is preliminary data.</text>
</comment>
<dbReference type="PROSITE" id="PS50106">
    <property type="entry name" value="PDZ"/>
    <property type="match status" value="1"/>
</dbReference>
<name>A0A0R2P3J9_9ACTN</name>
<dbReference type="GO" id="GO:0016020">
    <property type="term" value="C:membrane"/>
    <property type="evidence" value="ECO:0007669"/>
    <property type="project" value="UniProtKB-SubCell"/>
</dbReference>
<gene>
    <name evidence="13" type="ORF">ABR65_05065</name>
</gene>
<feature type="domain" description="PDZ" evidence="12">
    <location>
        <begin position="150"/>
        <end position="207"/>
    </location>
</feature>
<dbReference type="SMART" id="SM00228">
    <property type="entry name" value="PDZ"/>
    <property type="match status" value="1"/>
</dbReference>
<accession>A0A0R2P3J9</accession>
<comment type="subcellular location">
    <subcellularLocation>
        <location evidence="2">Membrane</location>
        <topology evidence="2">Multi-pass membrane protein</topology>
    </subcellularLocation>
</comment>
<keyword evidence="9" id="KW-0482">Metalloprotease</keyword>
<dbReference type="Pfam" id="PF17820">
    <property type="entry name" value="PDZ_6"/>
    <property type="match status" value="1"/>
</dbReference>
<organism evidence="13 14">
    <name type="scientific">Actinobacteria bacterium BACL2 MAG-121220-bin52</name>
    <dbReference type="NCBI Taxonomy" id="1655573"/>
    <lineage>
        <taxon>Bacteria</taxon>
        <taxon>Bacillati</taxon>
        <taxon>Actinomycetota</taxon>
        <taxon>Actinomycetes</taxon>
        <taxon>Actinomycetes incertae sedis</taxon>
        <taxon>ac1 cluster</taxon>
    </lineage>
</organism>